<dbReference type="KEGG" id="kne:92178786"/>
<dbReference type="InterPro" id="IPR027417">
    <property type="entry name" value="P-loop_NTPase"/>
</dbReference>
<feature type="compositionally biased region" description="Polar residues" evidence="1">
    <location>
        <begin position="19"/>
        <end position="31"/>
    </location>
</feature>
<reference evidence="3 4" key="1">
    <citation type="journal article" date="2024" name="bioRxiv">
        <title>Comparative genomics of Cryptococcus and Kwoniella reveals pathogenesis evolution and contrasting karyotype dynamics via intercentromeric recombination or chromosome fusion.</title>
        <authorList>
            <person name="Coelho M.A."/>
            <person name="David-Palma M."/>
            <person name="Shea T."/>
            <person name="Bowers K."/>
            <person name="McGinley-Smith S."/>
            <person name="Mohammad A.W."/>
            <person name="Gnirke A."/>
            <person name="Yurkov A.M."/>
            <person name="Nowrousian M."/>
            <person name="Sun S."/>
            <person name="Cuomo C.A."/>
            <person name="Heitman J."/>
        </authorList>
    </citation>
    <scope>NUCLEOTIDE SEQUENCE [LARGE SCALE GENOMIC DNA]</scope>
    <source>
        <strain evidence="3 4">CBS 13917</strain>
    </source>
</reference>
<dbReference type="SMART" id="SM00382">
    <property type="entry name" value="AAA"/>
    <property type="match status" value="1"/>
</dbReference>
<accession>A0AAW0Z2F0</accession>
<dbReference type="Gene3D" id="3.40.50.300">
    <property type="entry name" value="P-loop containing nucleotide triphosphate hydrolases"/>
    <property type="match status" value="1"/>
</dbReference>
<feature type="compositionally biased region" description="Low complexity" evidence="1">
    <location>
        <begin position="45"/>
        <end position="62"/>
    </location>
</feature>
<dbReference type="EMBL" id="JBCAWK010000003">
    <property type="protein sequence ID" value="KAK8864281.1"/>
    <property type="molecule type" value="Genomic_DNA"/>
</dbReference>
<evidence type="ECO:0000313" key="3">
    <source>
        <dbReference type="EMBL" id="KAK8864281.1"/>
    </source>
</evidence>
<comment type="caution">
    <text evidence="3">The sequence shown here is derived from an EMBL/GenBank/DDBJ whole genome shotgun (WGS) entry which is preliminary data.</text>
</comment>
<dbReference type="RefSeq" id="XP_066804577.1">
    <property type="nucleotide sequence ID" value="XM_066944654.1"/>
</dbReference>
<feature type="compositionally biased region" description="Basic and acidic residues" evidence="1">
    <location>
        <begin position="103"/>
        <end position="112"/>
    </location>
</feature>
<dbReference type="AlphaFoldDB" id="A0AAW0Z2F0"/>
<protein>
    <recommendedName>
        <fullName evidence="2">AAA+ ATPase domain-containing protein</fullName>
    </recommendedName>
</protein>
<feature type="region of interest" description="Disordered" evidence="1">
    <location>
        <begin position="674"/>
        <end position="705"/>
    </location>
</feature>
<feature type="domain" description="AAA+ ATPase" evidence="2">
    <location>
        <begin position="619"/>
        <end position="844"/>
    </location>
</feature>
<name>A0AAW0Z2F0_9TREE</name>
<dbReference type="InterPro" id="IPR003593">
    <property type="entry name" value="AAA+_ATPase"/>
</dbReference>
<dbReference type="SUPFAM" id="SSF52540">
    <property type="entry name" value="P-loop containing nucleoside triphosphate hydrolases"/>
    <property type="match status" value="1"/>
</dbReference>
<keyword evidence="4" id="KW-1185">Reference proteome</keyword>
<evidence type="ECO:0000313" key="4">
    <source>
        <dbReference type="Proteomes" id="UP001388673"/>
    </source>
</evidence>
<feature type="region of interest" description="Disordered" evidence="1">
    <location>
        <begin position="490"/>
        <end position="509"/>
    </location>
</feature>
<feature type="compositionally biased region" description="Basic residues" evidence="1">
    <location>
        <begin position="202"/>
        <end position="211"/>
    </location>
</feature>
<proteinExistence type="predicted"/>
<dbReference type="GO" id="GO:0003677">
    <property type="term" value="F:DNA binding"/>
    <property type="evidence" value="ECO:0007669"/>
    <property type="project" value="TreeGrafter"/>
</dbReference>
<feature type="compositionally biased region" description="Polar residues" evidence="1">
    <location>
        <begin position="187"/>
        <end position="199"/>
    </location>
</feature>
<organism evidence="3 4">
    <name type="scientific">Kwoniella newhampshirensis</name>
    <dbReference type="NCBI Taxonomy" id="1651941"/>
    <lineage>
        <taxon>Eukaryota</taxon>
        <taxon>Fungi</taxon>
        <taxon>Dikarya</taxon>
        <taxon>Basidiomycota</taxon>
        <taxon>Agaricomycotina</taxon>
        <taxon>Tremellomycetes</taxon>
        <taxon>Tremellales</taxon>
        <taxon>Cryptococcaceae</taxon>
        <taxon>Kwoniella</taxon>
    </lineage>
</organism>
<feature type="compositionally biased region" description="Polar residues" evidence="1">
    <location>
        <begin position="226"/>
        <end position="253"/>
    </location>
</feature>
<feature type="compositionally biased region" description="Polar residues" evidence="1">
    <location>
        <begin position="1"/>
        <end position="12"/>
    </location>
</feature>
<dbReference type="PANTHER" id="PTHR23389:SF21">
    <property type="entry name" value="ATPASE FAMILY AAA DOMAIN-CONTAINING PROTEIN 5"/>
    <property type="match status" value="1"/>
</dbReference>
<dbReference type="CDD" id="cd02019">
    <property type="entry name" value="NK"/>
    <property type="match status" value="1"/>
</dbReference>
<gene>
    <name evidence="3" type="ORF">IAR55_001527</name>
</gene>
<sequence>MSTPSPTETDTSLPFLPQTLPSTTSISSAQSVVRPIYSFFGGGSSSASSSTSLTVPTAPTPAQSAPKRKRKKVEDPSSGTQARLSLGNGSEGGKGKAWTLGRLEVDTEEGKRGTLNGNGGGRSVGGEEAELKEMSQKVVMAKGKGKGRAKRKVEDEVGSAMSQQVGRPQVLPDSDDMLMHPSLFAQGDTSSGSAGVQTVSPSKRKRGRSRKSQQPSSSSIDHPSASHPNHSALVTSSPIAITVDHVQTPSKSKMQPRGIHPQTDDFEITRCSIGGLDGGGHPTFSRTASRGVGPDDAIEVDEHQLLSKPEASPQKTAARPTKIAFASDSKPTHSFFSRVEAEGGRSRASSVASDALPRPHEDGLKLVETVLRQREKGEKRGKQTHSFFRLAAAGQAGALKNGWGKEERNTPLPGMEWPSHTSGGLSYYEWQTRAGPSRRAKPAPTSSIDDAYWSSAMYKTSDQITLSHSISSNSVASSTVPFLSQHPAFESIPSKSKSSTANREPWSDRYRPLQSSEVLHNELETTYLRDWLSTLAVGHHDGRIPRVVRKVRRTKARSALVEGWIVDDLGLYGEPRTGEAGMALEEEEDGIELEELEGPEISPDFDKRHERYPSFESRLTNTILLTGSHGSGKSAAVYAAAHELGWDVFEVYAGIGKRTGGNLMSWVGDVGRNHMVANGGKEDSGERKRSKPEKEKRPGEAGIQSFFGTGAKSKLKTGLVNGEKKRDVELGSQGSAAEPIDIAMDDEYIALDDDRPIAVSPPENHAAANEDTNGALVVSDTSAEQSKVRQSLILIDEADVLFDEEATFWPAVISLIAESRRPVVLTCNDLKRIPRDQLPLQAILQYCPPPSHIAIPYLRAIAAQEIDAQRNDMLNLNAIVRDSTHRQDDRLLDQPLPPNGNELIPYLDLRRAITQLQLEGGHTPQAEDDDSTKVASVSGLTAAMDNELNSHLARMDAVSYVDAHVDLRPWAKMETLDIDRPGPCPDDEMGVHILGKSEIRDSYPVLAGYDRAPEIARTYIELAGGDSLPALGNLNVSRARYIRSTLPLLDPLIPLSAPLLPHHSLFLYTLPVVLSMIGTDDVLESAEQEAVRRGEERINRKTGRPIRGGGGYVRWLDLEDEAVDVARGLNWQM</sequence>
<dbReference type="GeneID" id="92178786"/>
<feature type="region of interest" description="Disordered" evidence="1">
    <location>
        <begin position="339"/>
        <end position="358"/>
    </location>
</feature>
<dbReference type="Proteomes" id="UP001388673">
    <property type="component" value="Unassembled WGS sequence"/>
</dbReference>
<dbReference type="GO" id="GO:0005634">
    <property type="term" value="C:nucleus"/>
    <property type="evidence" value="ECO:0007669"/>
    <property type="project" value="TreeGrafter"/>
</dbReference>
<feature type="compositionally biased region" description="Polar residues" evidence="1">
    <location>
        <begin position="493"/>
        <end position="502"/>
    </location>
</feature>
<evidence type="ECO:0000256" key="1">
    <source>
        <dbReference type="SAM" id="MobiDB-lite"/>
    </source>
</evidence>
<feature type="compositionally biased region" description="Basic and acidic residues" evidence="1">
    <location>
        <begin position="680"/>
        <end position="699"/>
    </location>
</feature>
<feature type="region of interest" description="Disordered" evidence="1">
    <location>
        <begin position="1"/>
        <end position="264"/>
    </location>
</feature>
<evidence type="ECO:0000259" key="2">
    <source>
        <dbReference type="SMART" id="SM00382"/>
    </source>
</evidence>
<feature type="region of interest" description="Disordered" evidence="1">
    <location>
        <begin position="399"/>
        <end position="418"/>
    </location>
</feature>
<dbReference type="PANTHER" id="PTHR23389">
    <property type="entry name" value="CHROMOSOME TRANSMISSION FIDELITY FACTOR 18"/>
    <property type="match status" value="1"/>
</dbReference>